<proteinExistence type="predicted"/>
<evidence type="ECO:0000313" key="1">
    <source>
        <dbReference type="EMBL" id="SFO27048.1"/>
    </source>
</evidence>
<keyword evidence="2" id="KW-1185">Reference proteome</keyword>
<evidence type="ECO:0000313" key="2">
    <source>
        <dbReference type="Proteomes" id="UP000183642"/>
    </source>
</evidence>
<gene>
    <name evidence="1" type="ORF">SAMN05660359_02399</name>
</gene>
<dbReference type="InterPro" id="IPR010767">
    <property type="entry name" value="Phage_CGC-2007_Cje0229"/>
</dbReference>
<sequence length="179" mass="19466">MPFDPPVAVLRTEGADGWTLAEPLTYLGRRDRFVVPAGFGTDLATVPRPVLWLVPESGRYTLAAVLHDWLCTVGIASGVVTSRDADGIFRRAMREAGVPVLLRWLMWTGVRWGALADADPARRRGWLLSAPGVLAISALAAPLVLPPSLLVVPGLAVYALLERLVSGRAGVRPWSRRRR</sequence>
<accession>A0A1I5FTC5</accession>
<dbReference type="OrthoDB" id="4476615at2"/>
<dbReference type="Proteomes" id="UP000183642">
    <property type="component" value="Unassembled WGS sequence"/>
</dbReference>
<protein>
    <recommendedName>
        <fullName evidence="3">DUF1353 domain-containing protein</fullName>
    </recommendedName>
</protein>
<dbReference type="Pfam" id="PF07087">
    <property type="entry name" value="DUF1353"/>
    <property type="match status" value="1"/>
</dbReference>
<evidence type="ECO:0008006" key="3">
    <source>
        <dbReference type="Google" id="ProtNLM"/>
    </source>
</evidence>
<reference evidence="2" key="1">
    <citation type="submission" date="2016-10" db="EMBL/GenBank/DDBJ databases">
        <authorList>
            <person name="Varghese N."/>
            <person name="Submissions S."/>
        </authorList>
    </citation>
    <scope>NUCLEOTIDE SEQUENCE [LARGE SCALE GENOMIC DNA]</scope>
    <source>
        <strain evidence="2">DSM 43161</strain>
    </source>
</reference>
<name>A0A1I5FTC5_9ACTN</name>
<dbReference type="RefSeq" id="WP_075013750.1">
    <property type="nucleotide sequence ID" value="NZ_FOWE01000005.1"/>
</dbReference>
<organism evidence="1 2">
    <name type="scientific">Geodermatophilus obscurus</name>
    <dbReference type="NCBI Taxonomy" id="1861"/>
    <lineage>
        <taxon>Bacteria</taxon>
        <taxon>Bacillati</taxon>
        <taxon>Actinomycetota</taxon>
        <taxon>Actinomycetes</taxon>
        <taxon>Geodermatophilales</taxon>
        <taxon>Geodermatophilaceae</taxon>
        <taxon>Geodermatophilus</taxon>
    </lineage>
</organism>
<dbReference type="EMBL" id="FOWE01000005">
    <property type="protein sequence ID" value="SFO27048.1"/>
    <property type="molecule type" value="Genomic_DNA"/>
</dbReference>
<dbReference type="AlphaFoldDB" id="A0A1I5FTC5"/>